<dbReference type="PANTHER" id="PTHR30466:SF1">
    <property type="entry name" value="FMN REDUCTASE (NADH) RUTF"/>
    <property type="match status" value="1"/>
</dbReference>
<reference evidence="4 5" key="2">
    <citation type="journal article" date="2015" name="J. Bacteriol.">
        <title>Genomic, proteomic, and biochemical analysis of the organohalide respiratory pathway in Desulfitobacterium dehalogenans.</title>
        <authorList>
            <person name="Kruse T."/>
            <person name="van de Pas B.A."/>
            <person name="Atteia A."/>
            <person name="Krab K."/>
            <person name="Hagen W.R."/>
            <person name="Goodwin L."/>
            <person name="Chain P."/>
            <person name="Boeren S."/>
            <person name="Maphosa F."/>
            <person name="Schraa G."/>
            <person name="de Vos W.M."/>
            <person name="van der Oost J."/>
            <person name="Smidt H."/>
            <person name="Stams A.J."/>
        </authorList>
    </citation>
    <scope>NUCLEOTIDE SEQUENCE [LARGE SCALE GENOMIC DNA]</scope>
    <source>
        <strain evidence="5">ATCC 51507 / DSM 9161 / JW/IU-DC1</strain>
    </source>
</reference>
<dbReference type="Gene3D" id="2.20.28.10">
    <property type="match status" value="1"/>
</dbReference>
<dbReference type="GO" id="GO:0005506">
    <property type="term" value="F:iron ion binding"/>
    <property type="evidence" value="ECO:0007669"/>
    <property type="project" value="InterPro"/>
</dbReference>
<dbReference type="SUPFAM" id="SSF57802">
    <property type="entry name" value="Rubredoxin-like"/>
    <property type="match status" value="1"/>
</dbReference>
<evidence type="ECO:0000313" key="4">
    <source>
        <dbReference type="EMBL" id="AFM00299.1"/>
    </source>
</evidence>
<proteinExistence type="predicted"/>
<dbReference type="Proteomes" id="UP000006053">
    <property type="component" value="Chromosome"/>
</dbReference>
<dbReference type="Pfam" id="PF21349">
    <property type="entry name" value="RUBY_RBDX"/>
    <property type="match status" value="1"/>
</dbReference>
<dbReference type="STRING" id="756499.Desde_1908"/>
<feature type="domain" description="Rubredoxin-like" evidence="3">
    <location>
        <begin position="16"/>
        <end position="50"/>
    </location>
</feature>
<keyword evidence="2" id="KW-0560">Oxidoreductase</keyword>
<dbReference type="KEGG" id="ddh:Desde_1908"/>
<name>I4A8L4_DESDJ</name>
<evidence type="ECO:0000259" key="3">
    <source>
        <dbReference type="PROSITE" id="PS50903"/>
    </source>
</evidence>
<sequence>MLNEIMEERKRVKGMSTKWRCVICGYIHEGENPPESCPLCGAGPDQFEKLEGAEQPEVQAKQNTNQPAAAAPALEREQAIIQALYSISYGLFIITAHADGMDNGQCANTCFQITAEPPRIAIGINKNNYTHELISTSGQFGVSVLNQQGHDYVRRFGYRSGRDGSKFADFPDVHRGPSGILLLDNAVATLEAEVIGQLDAGTHTLFLGEVKNAEVRQKAEPMTYAYFRATK</sequence>
<dbReference type="PROSITE" id="PS50903">
    <property type="entry name" value="RUBREDOXIN_LIKE"/>
    <property type="match status" value="1"/>
</dbReference>
<dbReference type="eggNOG" id="COG1592">
    <property type="taxonomic scope" value="Bacteria"/>
</dbReference>
<dbReference type="EMBL" id="CP003348">
    <property type="protein sequence ID" value="AFM00299.1"/>
    <property type="molecule type" value="Genomic_DNA"/>
</dbReference>
<dbReference type="InterPro" id="IPR050268">
    <property type="entry name" value="NADH-dep_flavin_reductase"/>
</dbReference>
<dbReference type="AlphaFoldDB" id="I4A8L4"/>
<comment type="cofactor">
    <cofactor evidence="1">
        <name>Fe(3+)</name>
        <dbReference type="ChEBI" id="CHEBI:29034"/>
    </cofactor>
</comment>
<evidence type="ECO:0000256" key="2">
    <source>
        <dbReference type="ARBA" id="ARBA00023002"/>
    </source>
</evidence>
<dbReference type="GO" id="GO:0010181">
    <property type="term" value="F:FMN binding"/>
    <property type="evidence" value="ECO:0007669"/>
    <property type="project" value="InterPro"/>
</dbReference>
<evidence type="ECO:0000313" key="5">
    <source>
        <dbReference type="Proteomes" id="UP000006053"/>
    </source>
</evidence>
<dbReference type="GO" id="GO:0042602">
    <property type="term" value="F:riboflavin reductase (NADPH) activity"/>
    <property type="evidence" value="ECO:0007669"/>
    <property type="project" value="TreeGrafter"/>
</dbReference>
<evidence type="ECO:0000256" key="1">
    <source>
        <dbReference type="ARBA" id="ARBA00001965"/>
    </source>
</evidence>
<dbReference type="SUPFAM" id="SSF50475">
    <property type="entry name" value="FMN-binding split barrel"/>
    <property type="match status" value="1"/>
</dbReference>
<dbReference type="OrthoDB" id="9799749at2"/>
<dbReference type="Gene3D" id="2.30.110.10">
    <property type="entry name" value="Electron Transport, Fmn-binding Protein, Chain A"/>
    <property type="match status" value="1"/>
</dbReference>
<dbReference type="HOGENOM" id="CLU_059021_4_0_9"/>
<dbReference type="PANTHER" id="PTHR30466">
    <property type="entry name" value="FLAVIN REDUCTASE"/>
    <property type="match status" value="1"/>
</dbReference>
<dbReference type="InterPro" id="IPR012349">
    <property type="entry name" value="Split_barrel_FMN-bd"/>
</dbReference>
<dbReference type="InterPro" id="IPR048574">
    <property type="entry name" value="RUBY_RBDX"/>
</dbReference>
<dbReference type="InterPro" id="IPR024934">
    <property type="entry name" value="Rubredoxin-like_dom"/>
</dbReference>
<dbReference type="Pfam" id="PF01613">
    <property type="entry name" value="Flavin_Reduct"/>
    <property type="match status" value="1"/>
</dbReference>
<dbReference type="eggNOG" id="COG1853">
    <property type="taxonomic scope" value="Bacteria"/>
</dbReference>
<keyword evidence="5" id="KW-1185">Reference proteome</keyword>
<reference evidence="5" key="1">
    <citation type="submission" date="2012-06" db="EMBL/GenBank/DDBJ databases">
        <title>Complete sequence of Desulfitobacterium dehalogenans ATCC 51507.</title>
        <authorList>
            <person name="Lucas S."/>
            <person name="Han J."/>
            <person name="Lapidus A."/>
            <person name="Cheng J.-F."/>
            <person name="Goodwin L."/>
            <person name="Pitluck S."/>
            <person name="Peters L."/>
            <person name="Ovchinnikova G."/>
            <person name="Teshima H."/>
            <person name="Detter J.C."/>
            <person name="Han C."/>
            <person name="Tapia R."/>
            <person name="Land M."/>
            <person name="Hauser L."/>
            <person name="Kyrpides N."/>
            <person name="Ivanova N."/>
            <person name="Pagani I."/>
            <person name="Kruse T."/>
            <person name="de Vos W.M."/>
            <person name="Smidt H."/>
            <person name="Woyke T."/>
        </authorList>
    </citation>
    <scope>NUCLEOTIDE SEQUENCE [LARGE SCALE GENOMIC DNA]</scope>
    <source>
        <strain evidence="5">ATCC 51507 / DSM 9161 / JW/IU-DC1</strain>
    </source>
</reference>
<accession>I4A8L4</accession>
<gene>
    <name evidence="4" type="ordered locus">Desde_1908</name>
</gene>
<dbReference type="CDD" id="cd00729">
    <property type="entry name" value="rubredoxin_SM"/>
    <property type="match status" value="1"/>
</dbReference>
<dbReference type="SMART" id="SM00903">
    <property type="entry name" value="Flavin_Reduct"/>
    <property type="match status" value="1"/>
</dbReference>
<organism evidence="4 5">
    <name type="scientific">Desulfitobacterium dehalogenans (strain ATCC 51507 / DSM 9161 / JW/IU-DC1)</name>
    <dbReference type="NCBI Taxonomy" id="756499"/>
    <lineage>
        <taxon>Bacteria</taxon>
        <taxon>Bacillati</taxon>
        <taxon>Bacillota</taxon>
        <taxon>Clostridia</taxon>
        <taxon>Eubacteriales</taxon>
        <taxon>Desulfitobacteriaceae</taxon>
        <taxon>Desulfitobacterium</taxon>
    </lineage>
</organism>
<protein>
    <submittedName>
        <fullName evidence="4">Conserved protein of DIM6/NTAB family</fullName>
    </submittedName>
</protein>
<dbReference type="InterPro" id="IPR002563">
    <property type="entry name" value="Flavin_Rdtase-like_dom"/>
</dbReference>